<gene>
    <name evidence="2" type="ORF">PSYICH_LOCUS14304</name>
</gene>
<accession>A0A9P0DAG5</accession>
<proteinExistence type="predicted"/>
<name>A0A9P0DAG5_9CUCU</name>
<sequence>MGNEKEDGLYQFFMAMYNDTKNMSKISQLRIRRKIFEAVQLEDETNLALNFSQTSSASLHPPQHCIGLPLPSPSSHGSSTYEQLPTAKSPPQLNYEPLRPTSEQSYAIQATSKEVFFPKYFGNFRYNQNS</sequence>
<evidence type="ECO:0000313" key="2">
    <source>
        <dbReference type="EMBL" id="CAH1114686.1"/>
    </source>
</evidence>
<organism evidence="2 3">
    <name type="scientific">Psylliodes chrysocephalus</name>
    <dbReference type="NCBI Taxonomy" id="3402493"/>
    <lineage>
        <taxon>Eukaryota</taxon>
        <taxon>Metazoa</taxon>
        <taxon>Ecdysozoa</taxon>
        <taxon>Arthropoda</taxon>
        <taxon>Hexapoda</taxon>
        <taxon>Insecta</taxon>
        <taxon>Pterygota</taxon>
        <taxon>Neoptera</taxon>
        <taxon>Endopterygota</taxon>
        <taxon>Coleoptera</taxon>
        <taxon>Polyphaga</taxon>
        <taxon>Cucujiformia</taxon>
        <taxon>Chrysomeloidea</taxon>
        <taxon>Chrysomelidae</taxon>
        <taxon>Galerucinae</taxon>
        <taxon>Alticini</taxon>
        <taxon>Psylliodes</taxon>
    </lineage>
</organism>
<dbReference type="AlphaFoldDB" id="A0A9P0DAG5"/>
<feature type="compositionally biased region" description="Low complexity" evidence="1">
    <location>
        <begin position="67"/>
        <end position="79"/>
    </location>
</feature>
<dbReference type="Proteomes" id="UP001153636">
    <property type="component" value="Chromosome 8"/>
</dbReference>
<evidence type="ECO:0000313" key="3">
    <source>
        <dbReference type="Proteomes" id="UP001153636"/>
    </source>
</evidence>
<protein>
    <submittedName>
        <fullName evidence="2">Uncharacterized protein</fullName>
    </submittedName>
</protein>
<evidence type="ECO:0000256" key="1">
    <source>
        <dbReference type="SAM" id="MobiDB-lite"/>
    </source>
</evidence>
<dbReference type="EMBL" id="OV651820">
    <property type="protein sequence ID" value="CAH1114686.1"/>
    <property type="molecule type" value="Genomic_DNA"/>
</dbReference>
<feature type="region of interest" description="Disordered" evidence="1">
    <location>
        <begin position="60"/>
        <end position="98"/>
    </location>
</feature>
<reference evidence="2" key="1">
    <citation type="submission" date="2022-01" db="EMBL/GenBank/DDBJ databases">
        <authorList>
            <person name="King R."/>
        </authorList>
    </citation>
    <scope>NUCLEOTIDE SEQUENCE</scope>
</reference>
<keyword evidence="3" id="KW-1185">Reference proteome</keyword>